<dbReference type="InterPro" id="IPR026869">
    <property type="entry name" value="EgtC-like"/>
</dbReference>
<evidence type="ECO:0000256" key="2">
    <source>
        <dbReference type="SAM" id="SignalP"/>
    </source>
</evidence>
<dbReference type="Gene3D" id="3.60.20.10">
    <property type="entry name" value="Glutamine Phosphoribosylpyrophosphate, subunit 1, domain 1"/>
    <property type="match status" value="1"/>
</dbReference>
<dbReference type="PANTHER" id="PTHR42824">
    <property type="entry name" value="GLUTAMINE AMIDOTRANSFERASE"/>
    <property type="match status" value="1"/>
</dbReference>
<protein>
    <recommendedName>
        <fullName evidence="3">Glutamine amidotransferase type-2 domain-containing protein</fullName>
    </recommendedName>
</protein>
<evidence type="ECO:0000256" key="1">
    <source>
        <dbReference type="ARBA" id="ARBA00022962"/>
    </source>
</evidence>
<evidence type="ECO:0000313" key="4">
    <source>
        <dbReference type="EMBL" id="GFH59202.1"/>
    </source>
</evidence>
<proteinExistence type="predicted"/>
<keyword evidence="2" id="KW-0732">Signal</keyword>
<sequence>MKTETVLLSSVLFSLHVIISHAFHSSKSTIGINTSTFLEQEYRPQNNRLQSTSLECQILGMNCATPTDFSFSWKGFARRGGDTDVHCHGWGITFYEGRGIRSFHDPNPACDSPIADLVENYPMKTYNMMAHIRYATQGEVCLENVHPFTREMWGIQFSFCHNGDVPMFKCERGSMPWLGKIEGERIYNPIGDTDSEKIFCAILNALKAKFSTLPSLPLLHAYLQELLEEIVEEDKEGSILNFLLGCGQYVQFAYSWPGSRPNSNVWNGLHYTVREPPFKKAALVDCDYEVDLAQLAGDDARVAVIATKPLTLNEEWIEFERGDLIMFDNGIPHLSPKDSSKSQHMLESDYIPKELEEDQRRFNKDNDEAKAFVGGGI</sequence>
<evidence type="ECO:0000259" key="3">
    <source>
        <dbReference type="PROSITE" id="PS51278"/>
    </source>
</evidence>
<name>A0AAD3D790_9STRA</name>
<gene>
    <name evidence="4" type="ORF">CTEN210_15678</name>
</gene>
<accession>A0AAD3D790</accession>
<feature type="domain" description="Glutamine amidotransferase type-2" evidence="3">
    <location>
        <begin position="56"/>
        <end position="330"/>
    </location>
</feature>
<organism evidence="4 5">
    <name type="scientific">Chaetoceros tenuissimus</name>
    <dbReference type="NCBI Taxonomy" id="426638"/>
    <lineage>
        <taxon>Eukaryota</taxon>
        <taxon>Sar</taxon>
        <taxon>Stramenopiles</taxon>
        <taxon>Ochrophyta</taxon>
        <taxon>Bacillariophyta</taxon>
        <taxon>Coscinodiscophyceae</taxon>
        <taxon>Chaetocerotophycidae</taxon>
        <taxon>Chaetocerotales</taxon>
        <taxon>Chaetocerotaceae</taxon>
        <taxon>Chaetoceros</taxon>
    </lineage>
</organism>
<dbReference type="PROSITE" id="PS51278">
    <property type="entry name" value="GATASE_TYPE_2"/>
    <property type="match status" value="1"/>
</dbReference>
<dbReference type="Proteomes" id="UP001054902">
    <property type="component" value="Unassembled WGS sequence"/>
</dbReference>
<reference evidence="4 5" key="1">
    <citation type="journal article" date="2021" name="Sci. Rep.">
        <title>The genome of the diatom Chaetoceros tenuissimus carries an ancient integrated fragment of an extant virus.</title>
        <authorList>
            <person name="Hongo Y."/>
            <person name="Kimura K."/>
            <person name="Takaki Y."/>
            <person name="Yoshida Y."/>
            <person name="Baba S."/>
            <person name="Kobayashi G."/>
            <person name="Nagasaki K."/>
            <person name="Hano T."/>
            <person name="Tomaru Y."/>
        </authorList>
    </citation>
    <scope>NUCLEOTIDE SEQUENCE [LARGE SCALE GENOMIC DNA]</scope>
    <source>
        <strain evidence="4 5">NIES-3715</strain>
    </source>
</reference>
<dbReference type="InterPro" id="IPR017932">
    <property type="entry name" value="GATase_2_dom"/>
</dbReference>
<dbReference type="EMBL" id="BLLK01000062">
    <property type="protein sequence ID" value="GFH59202.1"/>
    <property type="molecule type" value="Genomic_DNA"/>
</dbReference>
<feature type="signal peptide" evidence="2">
    <location>
        <begin position="1"/>
        <end position="22"/>
    </location>
</feature>
<evidence type="ECO:0000313" key="5">
    <source>
        <dbReference type="Proteomes" id="UP001054902"/>
    </source>
</evidence>
<dbReference type="SUPFAM" id="SSF56235">
    <property type="entry name" value="N-terminal nucleophile aminohydrolases (Ntn hydrolases)"/>
    <property type="match status" value="1"/>
</dbReference>
<dbReference type="AlphaFoldDB" id="A0AAD3D790"/>
<dbReference type="CDD" id="cd01908">
    <property type="entry name" value="YafJ"/>
    <property type="match status" value="1"/>
</dbReference>
<keyword evidence="5" id="KW-1185">Reference proteome</keyword>
<dbReference type="Pfam" id="PF13230">
    <property type="entry name" value="GATase_4"/>
    <property type="match status" value="1"/>
</dbReference>
<feature type="chain" id="PRO_5042296548" description="Glutamine amidotransferase type-2 domain-containing protein" evidence="2">
    <location>
        <begin position="23"/>
        <end position="377"/>
    </location>
</feature>
<dbReference type="InterPro" id="IPR029055">
    <property type="entry name" value="Ntn_hydrolases_N"/>
</dbReference>
<keyword evidence="1" id="KW-0315">Glutamine amidotransferase</keyword>
<comment type="caution">
    <text evidence="4">The sequence shown here is derived from an EMBL/GenBank/DDBJ whole genome shotgun (WGS) entry which is preliminary data.</text>
</comment>
<dbReference type="PANTHER" id="PTHR42824:SF1">
    <property type="entry name" value="GLUTAMINE AMIDOTRANSFERASE YAFJ-RELATED"/>
    <property type="match status" value="1"/>
</dbReference>